<keyword evidence="3" id="KW-0677">Repeat</keyword>
<evidence type="ECO:0000256" key="3">
    <source>
        <dbReference type="ARBA" id="ARBA00022737"/>
    </source>
</evidence>
<keyword evidence="2" id="KW-0963">Cytoplasm</keyword>
<keyword evidence="4" id="KW-0112">Calmodulin-binding</keyword>
<dbReference type="CDD" id="cd23767">
    <property type="entry name" value="IQCD"/>
    <property type="match status" value="2"/>
</dbReference>
<dbReference type="InterPro" id="IPR000048">
    <property type="entry name" value="IQ_motif_EF-hand-BS"/>
</dbReference>
<dbReference type="Gene3D" id="1.20.5.1190">
    <property type="entry name" value="iswi atpase"/>
    <property type="match status" value="1"/>
</dbReference>
<feature type="region of interest" description="Disordered" evidence="5">
    <location>
        <begin position="127"/>
        <end position="148"/>
    </location>
</feature>
<accession>A0AAR5QCL0</accession>
<evidence type="ECO:0000256" key="1">
    <source>
        <dbReference type="ARBA" id="ARBA00004496"/>
    </source>
</evidence>
<proteinExistence type="predicted"/>
<evidence type="ECO:0000313" key="7">
    <source>
        <dbReference type="Proteomes" id="UP000019118"/>
    </source>
</evidence>
<dbReference type="KEGG" id="dpa:109544926"/>
<dbReference type="GO" id="GO:0000278">
    <property type="term" value="P:mitotic cell cycle"/>
    <property type="evidence" value="ECO:0007669"/>
    <property type="project" value="TreeGrafter"/>
</dbReference>
<dbReference type="GO" id="GO:0005737">
    <property type="term" value="C:cytoplasm"/>
    <property type="evidence" value="ECO:0007669"/>
    <property type="project" value="UniProtKB-SubCell"/>
</dbReference>
<dbReference type="Pfam" id="PF00612">
    <property type="entry name" value="IQ"/>
    <property type="match status" value="3"/>
</dbReference>
<sequence length="349" mass="41507">MASVYYLFDDAIHLADDIVQEYSKQQTNLKENHYAATIIQRTYRGYLIRKSYKKHLEAIIVFQKYTRGWLVRYHLPDRLHEFWDSMCLNAYSKAAAKLQAVWKGYKVRQEIDIKKIMQARKMSEHLAKNMDDSSLDSKSSNENKDTERPTIVEDLSLGGVPLGKRKDLIQRIMELMFDRHHLLSTQIHQGVLQGSSELMEIEKIIKNLPWSEYMKKMRKLYYKHRESELNKKCTYIFTDKRMQYQEDLLKLRDKSRDIKDNDMGKCIADMRPPFNLSMKCQEAGYQKSLLSEGHYIKRETNIQRTEDKSKNISDQDFVLVLKQILNECNIPPYYADFWYQECIGHHFVD</sequence>
<evidence type="ECO:0000313" key="6">
    <source>
        <dbReference type="EnsemblMetazoa" id="XP_019770911.1"/>
    </source>
</evidence>
<reference evidence="6" key="2">
    <citation type="submission" date="2024-08" db="UniProtKB">
        <authorList>
            <consortium name="EnsemblMetazoa"/>
        </authorList>
    </citation>
    <scope>IDENTIFICATION</scope>
</reference>
<dbReference type="GO" id="GO:0005516">
    <property type="term" value="F:calmodulin binding"/>
    <property type="evidence" value="ECO:0007669"/>
    <property type="project" value="UniProtKB-KW"/>
</dbReference>
<dbReference type="EnsemblMetazoa" id="XM_019915352.1">
    <property type="protein sequence ID" value="XP_019770911.1"/>
    <property type="gene ID" value="LOC109544926"/>
</dbReference>
<dbReference type="GO" id="GO:0051295">
    <property type="term" value="P:establishment of meiotic spindle localization"/>
    <property type="evidence" value="ECO:0007669"/>
    <property type="project" value="TreeGrafter"/>
</dbReference>
<dbReference type="SUPFAM" id="SSF52540">
    <property type="entry name" value="P-loop containing nucleoside triphosphate hydrolases"/>
    <property type="match status" value="1"/>
</dbReference>
<organism evidence="6 7">
    <name type="scientific">Dendroctonus ponderosae</name>
    <name type="common">Mountain pine beetle</name>
    <dbReference type="NCBI Taxonomy" id="77166"/>
    <lineage>
        <taxon>Eukaryota</taxon>
        <taxon>Metazoa</taxon>
        <taxon>Ecdysozoa</taxon>
        <taxon>Arthropoda</taxon>
        <taxon>Hexapoda</taxon>
        <taxon>Insecta</taxon>
        <taxon>Pterygota</taxon>
        <taxon>Neoptera</taxon>
        <taxon>Endopterygota</taxon>
        <taxon>Coleoptera</taxon>
        <taxon>Polyphaga</taxon>
        <taxon>Cucujiformia</taxon>
        <taxon>Curculionidae</taxon>
        <taxon>Scolytinae</taxon>
        <taxon>Dendroctonus</taxon>
    </lineage>
</organism>
<keyword evidence="7" id="KW-1185">Reference proteome</keyword>
<evidence type="ECO:0000256" key="2">
    <source>
        <dbReference type="ARBA" id="ARBA00022490"/>
    </source>
</evidence>
<feature type="compositionally biased region" description="Basic and acidic residues" evidence="5">
    <location>
        <begin position="139"/>
        <end position="148"/>
    </location>
</feature>
<dbReference type="Gene3D" id="1.20.5.190">
    <property type="match status" value="1"/>
</dbReference>
<comment type="subcellular location">
    <subcellularLocation>
        <location evidence="1">Cytoplasm</location>
    </subcellularLocation>
</comment>
<evidence type="ECO:0000256" key="4">
    <source>
        <dbReference type="ARBA" id="ARBA00022860"/>
    </source>
</evidence>
<name>A0AAR5QCL0_DENPD</name>
<dbReference type="PROSITE" id="PS50096">
    <property type="entry name" value="IQ"/>
    <property type="match status" value="3"/>
</dbReference>
<dbReference type="Proteomes" id="UP000019118">
    <property type="component" value="Unassembled WGS sequence"/>
</dbReference>
<dbReference type="GeneID" id="109544926"/>
<dbReference type="PANTHER" id="PTHR22706">
    <property type="entry name" value="ASSEMBLY FACTOR FOR SPINDLE MICROTUBULES"/>
    <property type="match status" value="1"/>
</dbReference>
<dbReference type="SMART" id="SM00015">
    <property type="entry name" value="IQ"/>
    <property type="match status" value="3"/>
</dbReference>
<dbReference type="InterPro" id="IPR051185">
    <property type="entry name" value="ASPM"/>
</dbReference>
<dbReference type="PANTHER" id="PTHR22706:SF1">
    <property type="entry name" value="ASSEMBLY FACTOR FOR SPINDLE MICROTUBULES"/>
    <property type="match status" value="1"/>
</dbReference>
<dbReference type="InterPro" id="IPR027417">
    <property type="entry name" value="P-loop_NTPase"/>
</dbReference>
<dbReference type="GO" id="GO:0000922">
    <property type="term" value="C:spindle pole"/>
    <property type="evidence" value="ECO:0007669"/>
    <property type="project" value="TreeGrafter"/>
</dbReference>
<dbReference type="AlphaFoldDB" id="A0AAR5QCL0"/>
<evidence type="ECO:0000256" key="5">
    <source>
        <dbReference type="SAM" id="MobiDB-lite"/>
    </source>
</evidence>
<protein>
    <submittedName>
        <fullName evidence="6">Uncharacterized protein</fullName>
    </submittedName>
</protein>
<reference evidence="7" key="1">
    <citation type="journal article" date="2013" name="Genome Biol.">
        <title>Draft genome of the mountain pine beetle, Dendroctonus ponderosae Hopkins, a major forest pest.</title>
        <authorList>
            <person name="Keeling C.I."/>
            <person name="Yuen M.M."/>
            <person name="Liao N.Y."/>
            <person name="Docking T.R."/>
            <person name="Chan S.K."/>
            <person name="Taylor G.A."/>
            <person name="Palmquist D.L."/>
            <person name="Jackman S.D."/>
            <person name="Nguyen A."/>
            <person name="Li M."/>
            <person name="Henderson H."/>
            <person name="Janes J.K."/>
            <person name="Zhao Y."/>
            <person name="Pandoh P."/>
            <person name="Moore R."/>
            <person name="Sperling F.A."/>
            <person name="Huber D.P."/>
            <person name="Birol I."/>
            <person name="Jones S.J."/>
            <person name="Bohlmann J."/>
        </authorList>
    </citation>
    <scope>NUCLEOTIDE SEQUENCE</scope>
</reference>
<dbReference type="GO" id="GO:0007051">
    <property type="term" value="P:spindle organization"/>
    <property type="evidence" value="ECO:0007669"/>
    <property type="project" value="TreeGrafter"/>
</dbReference>